<evidence type="ECO:0000313" key="2">
    <source>
        <dbReference type="Proteomes" id="UP000053464"/>
    </source>
</evidence>
<gene>
    <name evidence="1" type="ORF">AAW00_02015</name>
</gene>
<keyword evidence="2" id="KW-1185">Reference proteome</keyword>
<dbReference type="PATRIC" id="fig|1581420.6.peg.403"/>
<proteinExistence type="predicted"/>
<dbReference type="AlphaFoldDB" id="A0A0G9MWW3"/>
<dbReference type="OrthoDB" id="9126118at2"/>
<comment type="caution">
    <text evidence="1">The sequence shown here is derived from an EMBL/GenBank/DDBJ whole genome shotgun (WGS) entry which is preliminary data.</text>
</comment>
<dbReference type="RefSeq" id="WP_047002669.1">
    <property type="nucleotide sequence ID" value="NZ_LBHB01000001.1"/>
</dbReference>
<evidence type="ECO:0000313" key="1">
    <source>
        <dbReference type="EMBL" id="KLE35267.1"/>
    </source>
</evidence>
<sequence>MRDEDRAAYRRFVERYRAHGGSPREDLLFARHAAQLGRNEPFRTLTVTDYLDGEGAGSRALMLLWTMGFCRIFGVAYAHTPLTRLTHADRPQAEFDTAWEAFFNLGAGEAAAGDDAADLFLLSHVKLPEGGDCTRFLDPPLERPRPAYYLEIDSLEHDALRRFYAFEFVEVLSAALPEARRRFRAANPRAGSDLVKVAVHLRRGDVGPERSDMWTSDEQVAATLAGVAGVLDAMGLAHRITLYSEGERGQFAALEGLRPRMVLDGDPIQTMRGLADADVLVSAKSCFSYVAGLLGDGVVLAEASRWPAMPGWIERGTDGSFDGAALEAALTARRP</sequence>
<name>A0A0G9MWW3_9SPHN</name>
<dbReference type="Proteomes" id="UP000053464">
    <property type="component" value="Unassembled WGS sequence"/>
</dbReference>
<dbReference type="STRING" id="1581420.AAW00_02015"/>
<accession>A0A0G9MWW3</accession>
<dbReference type="EMBL" id="LBHB01000001">
    <property type="protein sequence ID" value="KLE35267.1"/>
    <property type="molecule type" value="Genomic_DNA"/>
</dbReference>
<reference evidence="1 2" key="1">
    <citation type="submission" date="2015-04" db="EMBL/GenBank/DDBJ databases">
        <title>The draft genome sequence of Erythrobacter luteus KA37.</title>
        <authorList>
            <person name="Zhuang L."/>
            <person name="Liu Y."/>
            <person name="Shao Z."/>
        </authorList>
    </citation>
    <scope>NUCLEOTIDE SEQUENCE [LARGE SCALE GENOMIC DNA]</scope>
    <source>
        <strain evidence="1 2">KA37</strain>
    </source>
</reference>
<protein>
    <submittedName>
        <fullName evidence="1">Uncharacterized protein</fullName>
    </submittedName>
</protein>
<organism evidence="1 2">
    <name type="scientific">Aurantiacibacter luteus</name>
    <dbReference type="NCBI Taxonomy" id="1581420"/>
    <lineage>
        <taxon>Bacteria</taxon>
        <taxon>Pseudomonadati</taxon>
        <taxon>Pseudomonadota</taxon>
        <taxon>Alphaproteobacteria</taxon>
        <taxon>Sphingomonadales</taxon>
        <taxon>Erythrobacteraceae</taxon>
        <taxon>Aurantiacibacter</taxon>
    </lineage>
</organism>